<name>A0A1L9UBB9_ASPBC</name>
<accession>A0A1L9UBB9</accession>
<evidence type="ECO:0000313" key="3">
    <source>
        <dbReference type="Proteomes" id="UP000184499"/>
    </source>
</evidence>
<organism evidence="2 3">
    <name type="scientific">Aspergillus brasiliensis (strain CBS 101740 / IMI 381727 / IBT 21946)</name>
    <dbReference type="NCBI Taxonomy" id="767769"/>
    <lineage>
        <taxon>Eukaryota</taxon>
        <taxon>Fungi</taxon>
        <taxon>Dikarya</taxon>
        <taxon>Ascomycota</taxon>
        <taxon>Pezizomycotina</taxon>
        <taxon>Eurotiomycetes</taxon>
        <taxon>Eurotiomycetidae</taxon>
        <taxon>Eurotiales</taxon>
        <taxon>Aspergillaceae</taxon>
        <taxon>Aspergillus</taxon>
        <taxon>Aspergillus subgen. Circumdati</taxon>
    </lineage>
</organism>
<dbReference type="AlphaFoldDB" id="A0A1L9UBB9"/>
<dbReference type="VEuPathDB" id="FungiDB:ASPBRDRAFT_57462"/>
<dbReference type="GeneID" id="93580233"/>
<evidence type="ECO:0000256" key="1">
    <source>
        <dbReference type="SAM" id="MobiDB-lite"/>
    </source>
</evidence>
<sequence length="418" mass="47947">MFAYRSFIVTPLLLSDIKRMVGLYDTNEVAENTHNPENHFLSLCSVPNYPLNLYFKMEFFRRVSKSKEAKTTKKASPPNQEEQAEKKSARSLGKIEGFRIPQHPDGWENLVQEGGLRNFTIKTLPREMFGSASKASNKQYVMLRCYSPRIVPPIDFRYHMSKFGFSKEMLERAAGLLNQSSDWAKYIRSLKQGIPTRELRDTQGDLWPGSFMAAKRLQEQTATVKGAHDRIRQANHQRVEKYIDAEDEATPNAALVVLLQEITHIVGNVNLEWVLNRTRFSAEFGDGRLYRACTDGAWRSTQDFEVFSIAEVKKGLRSESTIVQEACEIIAWMMTSPKSAVFESHCLLTSQDRHQIFLTFAKYEEAFHNYLKNNEATDKFLVMETFGPYDAEDPDCLEDLAKIIIAAVWIIQRSLSLL</sequence>
<dbReference type="OrthoDB" id="3508621at2759"/>
<dbReference type="Proteomes" id="UP000184499">
    <property type="component" value="Unassembled WGS sequence"/>
</dbReference>
<evidence type="ECO:0000313" key="2">
    <source>
        <dbReference type="EMBL" id="OJJ68901.1"/>
    </source>
</evidence>
<dbReference type="RefSeq" id="XP_067476150.1">
    <property type="nucleotide sequence ID" value="XM_067627745.1"/>
</dbReference>
<dbReference type="STRING" id="767769.A0A1L9UBB9"/>
<gene>
    <name evidence="2" type="ORF">ASPBRDRAFT_57462</name>
</gene>
<dbReference type="EMBL" id="KV878689">
    <property type="protein sequence ID" value="OJJ68901.1"/>
    <property type="molecule type" value="Genomic_DNA"/>
</dbReference>
<dbReference type="OMA" id="MLRCYSP"/>
<protein>
    <submittedName>
        <fullName evidence="2">Uncharacterized protein</fullName>
    </submittedName>
</protein>
<proteinExistence type="predicted"/>
<keyword evidence="3" id="KW-1185">Reference proteome</keyword>
<reference evidence="3" key="1">
    <citation type="journal article" date="2017" name="Genome Biol.">
        <title>Comparative genomics reveals high biological diversity and specific adaptations in the industrially and medically important fungal genus Aspergillus.</title>
        <authorList>
            <person name="de Vries R.P."/>
            <person name="Riley R."/>
            <person name="Wiebenga A."/>
            <person name="Aguilar-Osorio G."/>
            <person name="Amillis S."/>
            <person name="Uchima C.A."/>
            <person name="Anderluh G."/>
            <person name="Asadollahi M."/>
            <person name="Askin M."/>
            <person name="Barry K."/>
            <person name="Battaglia E."/>
            <person name="Bayram O."/>
            <person name="Benocci T."/>
            <person name="Braus-Stromeyer S.A."/>
            <person name="Caldana C."/>
            <person name="Canovas D."/>
            <person name="Cerqueira G.C."/>
            <person name="Chen F."/>
            <person name="Chen W."/>
            <person name="Choi C."/>
            <person name="Clum A."/>
            <person name="Dos Santos R.A."/>
            <person name="Damasio A.R."/>
            <person name="Diallinas G."/>
            <person name="Emri T."/>
            <person name="Fekete E."/>
            <person name="Flipphi M."/>
            <person name="Freyberg S."/>
            <person name="Gallo A."/>
            <person name="Gournas C."/>
            <person name="Habgood R."/>
            <person name="Hainaut M."/>
            <person name="Harispe M.L."/>
            <person name="Henrissat B."/>
            <person name="Hilden K.S."/>
            <person name="Hope R."/>
            <person name="Hossain A."/>
            <person name="Karabika E."/>
            <person name="Karaffa L."/>
            <person name="Karanyi Z."/>
            <person name="Krasevec N."/>
            <person name="Kuo A."/>
            <person name="Kusch H."/>
            <person name="LaButti K."/>
            <person name="Lagendijk E.L."/>
            <person name="Lapidus A."/>
            <person name="Levasseur A."/>
            <person name="Lindquist E."/>
            <person name="Lipzen A."/>
            <person name="Logrieco A.F."/>
            <person name="MacCabe A."/>
            <person name="Maekelae M.R."/>
            <person name="Malavazi I."/>
            <person name="Melin P."/>
            <person name="Meyer V."/>
            <person name="Mielnichuk N."/>
            <person name="Miskei M."/>
            <person name="Molnar A.P."/>
            <person name="Mule G."/>
            <person name="Ngan C.Y."/>
            <person name="Orejas M."/>
            <person name="Orosz E."/>
            <person name="Ouedraogo J.P."/>
            <person name="Overkamp K.M."/>
            <person name="Park H.-S."/>
            <person name="Perrone G."/>
            <person name="Piumi F."/>
            <person name="Punt P.J."/>
            <person name="Ram A.F."/>
            <person name="Ramon A."/>
            <person name="Rauscher S."/>
            <person name="Record E."/>
            <person name="Riano-Pachon D.M."/>
            <person name="Robert V."/>
            <person name="Roehrig J."/>
            <person name="Ruller R."/>
            <person name="Salamov A."/>
            <person name="Salih N.S."/>
            <person name="Samson R.A."/>
            <person name="Sandor E."/>
            <person name="Sanguinetti M."/>
            <person name="Schuetze T."/>
            <person name="Sepcic K."/>
            <person name="Shelest E."/>
            <person name="Sherlock G."/>
            <person name="Sophianopoulou V."/>
            <person name="Squina F.M."/>
            <person name="Sun H."/>
            <person name="Susca A."/>
            <person name="Todd R.B."/>
            <person name="Tsang A."/>
            <person name="Unkles S.E."/>
            <person name="van de Wiele N."/>
            <person name="van Rossen-Uffink D."/>
            <person name="Oliveira J.V."/>
            <person name="Vesth T.C."/>
            <person name="Visser J."/>
            <person name="Yu J.-H."/>
            <person name="Zhou M."/>
            <person name="Andersen M.R."/>
            <person name="Archer D.B."/>
            <person name="Baker S.E."/>
            <person name="Benoit I."/>
            <person name="Brakhage A.A."/>
            <person name="Braus G.H."/>
            <person name="Fischer R."/>
            <person name="Frisvad J.C."/>
            <person name="Goldman G.H."/>
            <person name="Houbraken J."/>
            <person name="Oakley B."/>
            <person name="Pocsi I."/>
            <person name="Scazzocchio C."/>
            <person name="Seiboth B."/>
            <person name="vanKuyk P.A."/>
            <person name="Wortman J."/>
            <person name="Dyer P.S."/>
            <person name="Grigoriev I.V."/>
        </authorList>
    </citation>
    <scope>NUCLEOTIDE SEQUENCE [LARGE SCALE GENOMIC DNA]</scope>
    <source>
        <strain evidence="3">CBS 101740 / IMI 381727 / IBT 21946</strain>
    </source>
</reference>
<feature type="region of interest" description="Disordered" evidence="1">
    <location>
        <begin position="68"/>
        <end position="88"/>
    </location>
</feature>